<feature type="domain" description="N-acetyltransferase" evidence="1">
    <location>
        <begin position="11"/>
        <end position="180"/>
    </location>
</feature>
<dbReference type="RefSeq" id="WP_249848765.1">
    <property type="nucleotide sequence ID" value="NZ_JAMGBD010000002.1"/>
</dbReference>
<sequence length="196" mass="21869">MAEVAIETERLRLRDWRDSDEADFYAIMNTPAVMRHLGGVQDPEAWHAGFERIRGFTRDFGHTFWIVEDKATGEIQGFCGLKRVNAPGAGDLTGTPEIGWRLRESAWGKGIAKEAAIASLDLGFDSFGYERIIAMTIAANAQSKGLMHRLGMHRRADLDFVDGRFGPEVNPQIVFEIEAVDWPAARQAALRPRQAV</sequence>
<organism evidence="2 3">
    <name type="scientific">Sphingomonas alba</name>
    <dbReference type="NCBI Taxonomy" id="2908208"/>
    <lineage>
        <taxon>Bacteria</taxon>
        <taxon>Pseudomonadati</taxon>
        <taxon>Pseudomonadota</taxon>
        <taxon>Alphaproteobacteria</taxon>
        <taxon>Sphingomonadales</taxon>
        <taxon>Sphingomonadaceae</taxon>
        <taxon>Sphingomonas</taxon>
    </lineage>
</organism>
<reference evidence="2" key="1">
    <citation type="submission" date="2022-05" db="EMBL/GenBank/DDBJ databases">
        <authorList>
            <person name="Jo J.-H."/>
            <person name="Im W.-T."/>
        </authorList>
    </citation>
    <scope>NUCLEOTIDE SEQUENCE</scope>
    <source>
        <strain evidence="2">SE158</strain>
    </source>
</reference>
<gene>
    <name evidence="2" type="ORF">LZ536_10625</name>
</gene>
<dbReference type="Gene3D" id="3.40.630.30">
    <property type="match status" value="1"/>
</dbReference>
<evidence type="ECO:0000259" key="1">
    <source>
        <dbReference type="PROSITE" id="PS51186"/>
    </source>
</evidence>
<dbReference type="InterPro" id="IPR051531">
    <property type="entry name" value="N-acetyltransferase"/>
</dbReference>
<dbReference type="EMBL" id="JAMGBD010000002">
    <property type="protein sequence ID" value="MCL6684350.1"/>
    <property type="molecule type" value="Genomic_DNA"/>
</dbReference>
<name>A0ABT0RP48_9SPHN</name>
<dbReference type="PANTHER" id="PTHR43792">
    <property type="entry name" value="GNAT FAMILY, PUTATIVE (AFU_ORTHOLOGUE AFUA_3G00765)-RELATED-RELATED"/>
    <property type="match status" value="1"/>
</dbReference>
<evidence type="ECO:0000313" key="3">
    <source>
        <dbReference type="Proteomes" id="UP001165363"/>
    </source>
</evidence>
<evidence type="ECO:0000313" key="2">
    <source>
        <dbReference type="EMBL" id="MCL6684350.1"/>
    </source>
</evidence>
<dbReference type="InterPro" id="IPR000182">
    <property type="entry name" value="GNAT_dom"/>
</dbReference>
<dbReference type="Pfam" id="PF13302">
    <property type="entry name" value="Acetyltransf_3"/>
    <property type="match status" value="1"/>
</dbReference>
<dbReference type="PROSITE" id="PS51186">
    <property type="entry name" value="GNAT"/>
    <property type="match status" value="1"/>
</dbReference>
<dbReference type="SUPFAM" id="SSF55729">
    <property type="entry name" value="Acyl-CoA N-acyltransferases (Nat)"/>
    <property type="match status" value="1"/>
</dbReference>
<dbReference type="PANTHER" id="PTHR43792:SF1">
    <property type="entry name" value="N-ACETYLTRANSFERASE DOMAIN-CONTAINING PROTEIN"/>
    <property type="match status" value="1"/>
</dbReference>
<protein>
    <submittedName>
        <fullName evidence="2">GNAT family N-acetyltransferase</fullName>
    </submittedName>
</protein>
<dbReference type="Proteomes" id="UP001165363">
    <property type="component" value="Unassembled WGS sequence"/>
</dbReference>
<proteinExistence type="predicted"/>
<comment type="caution">
    <text evidence="2">The sequence shown here is derived from an EMBL/GenBank/DDBJ whole genome shotgun (WGS) entry which is preliminary data.</text>
</comment>
<keyword evidence="3" id="KW-1185">Reference proteome</keyword>
<dbReference type="InterPro" id="IPR016181">
    <property type="entry name" value="Acyl_CoA_acyltransferase"/>
</dbReference>
<accession>A0ABT0RP48</accession>